<feature type="compositionally biased region" description="Polar residues" evidence="2">
    <location>
        <begin position="204"/>
        <end position="229"/>
    </location>
</feature>
<protein>
    <submittedName>
        <fullName evidence="3">Uncharacterized protein</fullName>
    </submittedName>
</protein>
<comment type="caution">
    <text evidence="3">The sequence shown here is derived from an EMBL/GenBank/DDBJ whole genome shotgun (WGS) entry which is preliminary data.</text>
</comment>
<proteinExistence type="predicted"/>
<feature type="region of interest" description="Disordered" evidence="2">
    <location>
        <begin position="256"/>
        <end position="358"/>
    </location>
</feature>
<keyword evidence="1" id="KW-0175">Coiled coil</keyword>
<evidence type="ECO:0000313" key="3">
    <source>
        <dbReference type="EMBL" id="CAE6463648.1"/>
    </source>
</evidence>
<evidence type="ECO:0000256" key="2">
    <source>
        <dbReference type="SAM" id="MobiDB-lite"/>
    </source>
</evidence>
<reference evidence="3" key="1">
    <citation type="submission" date="2021-01" db="EMBL/GenBank/DDBJ databases">
        <authorList>
            <person name="Kaushik A."/>
        </authorList>
    </citation>
    <scope>NUCLEOTIDE SEQUENCE</scope>
    <source>
        <strain evidence="3">AG6-10EEA</strain>
    </source>
</reference>
<feature type="compositionally biased region" description="Polar residues" evidence="2">
    <location>
        <begin position="379"/>
        <end position="398"/>
    </location>
</feature>
<accession>A0A8H3BSW8</accession>
<organism evidence="3 4">
    <name type="scientific">Rhizoctonia solani</name>
    <dbReference type="NCBI Taxonomy" id="456999"/>
    <lineage>
        <taxon>Eukaryota</taxon>
        <taxon>Fungi</taxon>
        <taxon>Dikarya</taxon>
        <taxon>Basidiomycota</taxon>
        <taxon>Agaricomycotina</taxon>
        <taxon>Agaricomycetes</taxon>
        <taxon>Cantharellales</taxon>
        <taxon>Ceratobasidiaceae</taxon>
        <taxon>Rhizoctonia</taxon>
    </lineage>
</organism>
<dbReference type="Proteomes" id="UP000663853">
    <property type="component" value="Unassembled WGS sequence"/>
</dbReference>
<evidence type="ECO:0000256" key="1">
    <source>
        <dbReference type="SAM" id="Coils"/>
    </source>
</evidence>
<name>A0A8H3BSW8_9AGAM</name>
<feature type="region of interest" description="Disordered" evidence="2">
    <location>
        <begin position="204"/>
        <end position="243"/>
    </location>
</feature>
<gene>
    <name evidence="3" type="ORF">RDB_LOCUS64488</name>
</gene>
<dbReference type="EMBL" id="CAJMXA010001560">
    <property type="protein sequence ID" value="CAE6463648.1"/>
    <property type="molecule type" value="Genomic_DNA"/>
</dbReference>
<feature type="compositionally biased region" description="Low complexity" evidence="2">
    <location>
        <begin position="230"/>
        <end position="241"/>
    </location>
</feature>
<feature type="compositionally biased region" description="Polar residues" evidence="2">
    <location>
        <begin position="317"/>
        <end position="345"/>
    </location>
</feature>
<feature type="compositionally biased region" description="Polar residues" evidence="2">
    <location>
        <begin position="291"/>
        <end position="304"/>
    </location>
</feature>
<feature type="coiled-coil region" evidence="1">
    <location>
        <begin position="74"/>
        <end position="122"/>
    </location>
</feature>
<evidence type="ECO:0000313" key="4">
    <source>
        <dbReference type="Proteomes" id="UP000663853"/>
    </source>
</evidence>
<sequence>MGGDTKTEPGVSPKVGYRGVLSDEVKAEVASLVQAALAQMQQPGYDCSITKTALPVVEIPTADTETERRHKEIVSALEARLSETNKQLESAYHDLGDARDQLEKQRAKSVQLEQRILQLSQVETTFKSTMNVLRAEKERALAREREALLNRDRFAAHNVQLSNQMSELQSELDLRAAQLNDAAYQRQQLENRINELNKENMSLRQSVTPQGASTGASTGAPTQSGATTGPATSPQSAQPPSNLYFAVPVNGARRHTVPNVYPSATQTSPRVPSGLPLNRPPKRSRADSDVSACSDSTQSGSSMTFALRPVKFDPAGSNPSTSASIAPSNNTGYPQHQAQAHSPVSPTAPVSPYYPQQQQGTYATPISYHNQASHQTQVMIPQGPTSTPPTVGAAQSVTRPPMPSMASAPAQMVQPAPVQRVPTVQQFIDQMFSSTLAGFPECKICKVHPLGRPAANGASTPPTIPDLLAHAERFHGRTIRPKPTQQQQT</sequence>
<dbReference type="AlphaFoldDB" id="A0A8H3BSW8"/>
<feature type="region of interest" description="Disordered" evidence="2">
    <location>
        <begin position="379"/>
        <end position="408"/>
    </location>
</feature>